<comment type="function">
    <text evidence="8">Toxic component of a toxin-antitoxin (TA) system. An RNase.</text>
</comment>
<dbReference type="PANTHER" id="PTHR33653:SF1">
    <property type="entry name" value="RIBONUCLEASE VAPC2"/>
    <property type="match status" value="1"/>
</dbReference>
<reference evidence="10" key="1">
    <citation type="submission" date="2021-01" db="EMBL/GenBank/DDBJ databases">
        <title>Description of Breznakiella homolactica.</title>
        <authorList>
            <person name="Song Y."/>
            <person name="Brune A."/>
        </authorList>
    </citation>
    <scope>NUCLEOTIDE SEQUENCE</scope>
    <source>
        <strain evidence="10">RmG30</strain>
    </source>
</reference>
<evidence type="ECO:0000313" key="11">
    <source>
        <dbReference type="Proteomes" id="UP000595917"/>
    </source>
</evidence>
<comment type="cofactor">
    <cofactor evidence="1 8">
        <name>Mg(2+)</name>
        <dbReference type="ChEBI" id="CHEBI:18420"/>
    </cofactor>
</comment>
<keyword evidence="5 8" id="KW-0378">Hydrolase</keyword>
<dbReference type="AlphaFoldDB" id="A0A7T7XJS7"/>
<dbReference type="Proteomes" id="UP000595917">
    <property type="component" value="Chromosome"/>
</dbReference>
<dbReference type="GO" id="GO:0090729">
    <property type="term" value="F:toxin activity"/>
    <property type="evidence" value="ECO:0007669"/>
    <property type="project" value="UniProtKB-KW"/>
</dbReference>
<dbReference type="InterPro" id="IPR002716">
    <property type="entry name" value="PIN_dom"/>
</dbReference>
<dbReference type="InterPro" id="IPR050556">
    <property type="entry name" value="Type_II_TA_system_RNase"/>
</dbReference>
<keyword evidence="6 8" id="KW-0460">Magnesium</keyword>
<dbReference type="GO" id="GO:0004540">
    <property type="term" value="F:RNA nuclease activity"/>
    <property type="evidence" value="ECO:0007669"/>
    <property type="project" value="InterPro"/>
</dbReference>
<sequence length="131" mass="14922">MYLLDTNICIYIIKEQPEAVLKNLRKKRSKGMAISSITLAELEYGVENSKYPEKNKIALIKFLSIISILPFDAKAAEAYGKIKADLKRRGCIIRPLDILIAAHAKSEDLILVTNNSKEFERVEDLKIENWV</sequence>
<accession>A0A7T7XJS7</accession>
<keyword evidence="11" id="KW-1185">Reference proteome</keyword>
<keyword evidence="3 8" id="KW-0540">Nuclease</keyword>
<dbReference type="EMBL" id="CP067089">
    <property type="protein sequence ID" value="QQO07661.1"/>
    <property type="molecule type" value="Genomic_DNA"/>
</dbReference>
<evidence type="ECO:0000256" key="6">
    <source>
        <dbReference type="ARBA" id="ARBA00022842"/>
    </source>
</evidence>
<dbReference type="InterPro" id="IPR029060">
    <property type="entry name" value="PIN-like_dom_sf"/>
</dbReference>
<dbReference type="HAMAP" id="MF_00265">
    <property type="entry name" value="VapC_Nob1"/>
    <property type="match status" value="1"/>
</dbReference>
<evidence type="ECO:0000256" key="7">
    <source>
        <dbReference type="ARBA" id="ARBA00038093"/>
    </source>
</evidence>
<dbReference type="Pfam" id="PF01850">
    <property type="entry name" value="PIN"/>
    <property type="match status" value="1"/>
</dbReference>
<evidence type="ECO:0000256" key="5">
    <source>
        <dbReference type="ARBA" id="ARBA00022801"/>
    </source>
</evidence>
<protein>
    <recommendedName>
        <fullName evidence="8">Ribonuclease VapC</fullName>
        <shortName evidence="8">RNase VapC</shortName>
        <ecNumber evidence="8">3.1.-.-</ecNumber>
    </recommendedName>
    <alternativeName>
        <fullName evidence="8">Toxin VapC</fullName>
    </alternativeName>
</protein>
<dbReference type="SUPFAM" id="SSF88723">
    <property type="entry name" value="PIN domain-like"/>
    <property type="match status" value="1"/>
</dbReference>
<keyword evidence="2 8" id="KW-1277">Toxin-antitoxin system</keyword>
<evidence type="ECO:0000259" key="9">
    <source>
        <dbReference type="Pfam" id="PF01850"/>
    </source>
</evidence>
<dbReference type="GO" id="GO:0000287">
    <property type="term" value="F:magnesium ion binding"/>
    <property type="evidence" value="ECO:0007669"/>
    <property type="project" value="UniProtKB-UniRule"/>
</dbReference>
<dbReference type="KEGG" id="bhc:JFL75_11965"/>
<evidence type="ECO:0000256" key="2">
    <source>
        <dbReference type="ARBA" id="ARBA00022649"/>
    </source>
</evidence>
<name>A0A7T7XJS7_9SPIR</name>
<evidence type="ECO:0000256" key="1">
    <source>
        <dbReference type="ARBA" id="ARBA00001946"/>
    </source>
</evidence>
<evidence type="ECO:0000256" key="3">
    <source>
        <dbReference type="ARBA" id="ARBA00022722"/>
    </source>
</evidence>
<keyword evidence="4 8" id="KW-0479">Metal-binding</keyword>
<evidence type="ECO:0000256" key="4">
    <source>
        <dbReference type="ARBA" id="ARBA00022723"/>
    </source>
</evidence>
<keyword evidence="8" id="KW-0800">Toxin</keyword>
<dbReference type="PANTHER" id="PTHR33653">
    <property type="entry name" value="RIBONUCLEASE VAPC2"/>
    <property type="match status" value="1"/>
</dbReference>
<proteinExistence type="inferred from homology"/>
<feature type="domain" description="PIN" evidence="9">
    <location>
        <begin position="2"/>
        <end position="123"/>
    </location>
</feature>
<dbReference type="Gene3D" id="3.40.50.1010">
    <property type="entry name" value="5'-nuclease"/>
    <property type="match status" value="1"/>
</dbReference>
<dbReference type="CDD" id="cd09881">
    <property type="entry name" value="PIN_VapC4-5_FitB-like"/>
    <property type="match status" value="1"/>
</dbReference>
<evidence type="ECO:0000313" key="10">
    <source>
        <dbReference type="EMBL" id="QQO07661.1"/>
    </source>
</evidence>
<dbReference type="RefSeq" id="WP_215624967.1">
    <property type="nucleotide sequence ID" value="NZ_CP067089.2"/>
</dbReference>
<dbReference type="EC" id="3.1.-.-" evidence="8"/>
<comment type="similarity">
    <text evidence="7 8">Belongs to the PINc/VapC protein family.</text>
</comment>
<evidence type="ECO:0000256" key="8">
    <source>
        <dbReference type="HAMAP-Rule" id="MF_00265"/>
    </source>
</evidence>
<dbReference type="GO" id="GO:0016787">
    <property type="term" value="F:hydrolase activity"/>
    <property type="evidence" value="ECO:0007669"/>
    <property type="project" value="UniProtKB-KW"/>
</dbReference>
<organism evidence="10 11">
    <name type="scientific">Breznakiella homolactica</name>
    <dbReference type="NCBI Taxonomy" id="2798577"/>
    <lineage>
        <taxon>Bacteria</taxon>
        <taxon>Pseudomonadati</taxon>
        <taxon>Spirochaetota</taxon>
        <taxon>Spirochaetia</taxon>
        <taxon>Spirochaetales</taxon>
        <taxon>Breznakiellaceae</taxon>
        <taxon>Breznakiella</taxon>
    </lineage>
</organism>
<gene>
    <name evidence="8" type="primary">vapC</name>
    <name evidence="10" type="ORF">JFL75_11965</name>
</gene>
<dbReference type="InterPro" id="IPR022907">
    <property type="entry name" value="VapC_family"/>
</dbReference>
<feature type="binding site" evidence="8">
    <location>
        <position position="97"/>
    </location>
    <ligand>
        <name>Mg(2+)</name>
        <dbReference type="ChEBI" id="CHEBI:18420"/>
    </ligand>
</feature>
<feature type="binding site" evidence="8">
    <location>
        <position position="5"/>
    </location>
    <ligand>
        <name>Mg(2+)</name>
        <dbReference type="ChEBI" id="CHEBI:18420"/>
    </ligand>
</feature>